<feature type="transmembrane region" description="Helical" evidence="2">
    <location>
        <begin position="194"/>
        <end position="220"/>
    </location>
</feature>
<dbReference type="Pfam" id="PF14345">
    <property type="entry name" value="GDYXXLXY"/>
    <property type="match status" value="1"/>
</dbReference>
<keyword evidence="2" id="KW-0812">Transmembrane</keyword>
<feature type="transmembrane region" description="Helical" evidence="2">
    <location>
        <begin position="394"/>
        <end position="412"/>
    </location>
</feature>
<reference evidence="5" key="1">
    <citation type="journal article" date="2021" name="PeerJ">
        <title>Extensive microbial diversity within the chicken gut microbiome revealed by metagenomics and culture.</title>
        <authorList>
            <person name="Gilroy R."/>
            <person name="Ravi A."/>
            <person name="Getino M."/>
            <person name="Pursley I."/>
            <person name="Horton D.L."/>
            <person name="Alikhan N.F."/>
            <person name="Baker D."/>
            <person name="Gharbi K."/>
            <person name="Hall N."/>
            <person name="Watson M."/>
            <person name="Adriaenssens E.M."/>
            <person name="Foster-Nyarko E."/>
            <person name="Jarju S."/>
            <person name="Secka A."/>
            <person name="Antonio M."/>
            <person name="Oren A."/>
            <person name="Chaudhuri R.R."/>
            <person name="La Ragione R."/>
            <person name="Hildebrand F."/>
            <person name="Pallen M.J."/>
        </authorList>
    </citation>
    <scope>NUCLEOTIDE SEQUENCE</scope>
    <source>
        <strain evidence="5">CHK186-16707</strain>
    </source>
</reference>
<feature type="transmembrane region" description="Helical" evidence="2">
    <location>
        <begin position="55"/>
        <end position="72"/>
    </location>
</feature>
<evidence type="ECO:0000256" key="2">
    <source>
        <dbReference type="SAM" id="Phobius"/>
    </source>
</evidence>
<feature type="transmembrane region" description="Helical" evidence="2">
    <location>
        <begin position="613"/>
        <end position="632"/>
    </location>
</feature>
<reference evidence="5" key="2">
    <citation type="submission" date="2021-04" db="EMBL/GenBank/DDBJ databases">
        <authorList>
            <person name="Gilroy R."/>
        </authorList>
    </citation>
    <scope>NUCLEOTIDE SEQUENCE</scope>
    <source>
        <strain evidence="5">CHK186-16707</strain>
    </source>
</reference>
<sequence>MLQTNDTSLSPEPDRASWRAWLLRVLPGLGTALVLAAVIYFFAANRQRIPPFVRLLLVETGLVLSVSAFLALRRRAPHAADAALTAAGLFMGVFWAVFGQIYQTGADAWQLFALWAACIAPWLPIRPATALWALWVTTLNIALALWSRQAGMENGLGSRLSTPLSLALTVNILLWAACVGAARLRPLLRRRAELFGSIVLPFVLAYATAPVCTALLGYAASYPEPVSWPRALTGMAGLAVVLAYAVRTGRPFPFFLLALCGYPLLNSALFRIEDRGGVGGSLFWYATGNVLYTLTAVRGLFRLRRPPVAAAPDDPTDDRRTNSPGDAAPQSARGESVLSHLLEGLGGGLSALFVTALAAYVLYKADALHATGMLATALLFMGTGLAAARRTGSFALILSLILPLAGFAFLTVGLADRFNFREAAAGVALATAVLYPFHRHAGWRFVSVLSALLLLRMAFSPDFDIFSSGGGTRHGLAFEDALTLLCALPILPLAWGKRPCAALRPALYAALLSTALALPLWSPLHRPTPAYNGMDSLPVFSPGLQPFTPFAALCGLALLLLLFHEGRGRLTAIRGGAAALGLLALPLLAPAEAVFALVLLLEGHARALRALEILGFVLLGVFLAGYYTLLAVPLLLKAFFIGIPGLVLLAGTAFVPAKARSKKYSGRCRPTRSIPRNDAAAALLLLVTLGAFQYAIHARESLLEKGDILLLALAPADPRSLMQGDYMALSYALENELDAGDFPLRGYAILKPDERGAARLVEVRAKRGAPSPELYAVPYHRETWNIVLGLPHSFLFEEGQAERYAAAAYGIFRCAPDGDCLLTGLADENGRNLDTEKQGDDERRTK</sequence>
<feature type="region of interest" description="Disordered" evidence="1">
    <location>
        <begin position="826"/>
        <end position="846"/>
    </location>
</feature>
<feature type="transmembrane region" description="Helical" evidence="2">
    <location>
        <begin position="282"/>
        <end position="301"/>
    </location>
</feature>
<evidence type="ECO:0000259" key="4">
    <source>
        <dbReference type="Pfam" id="PF14351"/>
    </source>
</evidence>
<feature type="transmembrane region" description="Helical" evidence="2">
    <location>
        <begin position="368"/>
        <end position="387"/>
    </location>
</feature>
<gene>
    <name evidence="5" type="ORF">H9962_10300</name>
</gene>
<feature type="transmembrane region" description="Helical" evidence="2">
    <location>
        <begin position="21"/>
        <end position="43"/>
    </location>
</feature>
<dbReference type="Proteomes" id="UP000824225">
    <property type="component" value="Unassembled WGS sequence"/>
</dbReference>
<feature type="transmembrane region" description="Helical" evidence="2">
    <location>
        <begin position="84"/>
        <end position="102"/>
    </location>
</feature>
<feature type="transmembrane region" description="Helical" evidence="2">
    <location>
        <begin position="575"/>
        <end position="601"/>
    </location>
</feature>
<name>A0A9D2KNG0_9BACT</name>
<protein>
    <submittedName>
        <fullName evidence="5">GDYXXLXY domain-containing protein</fullName>
    </submittedName>
</protein>
<feature type="transmembrane region" description="Helical" evidence="2">
    <location>
        <begin position="108"/>
        <end position="125"/>
    </location>
</feature>
<dbReference type="Pfam" id="PF14351">
    <property type="entry name" value="DUF4401"/>
    <property type="match status" value="1"/>
</dbReference>
<feature type="transmembrane region" description="Helical" evidence="2">
    <location>
        <begin position="474"/>
        <end position="494"/>
    </location>
</feature>
<feature type="transmembrane region" description="Helical" evidence="2">
    <location>
        <begin position="442"/>
        <end position="459"/>
    </location>
</feature>
<evidence type="ECO:0000313" key="6">
    <source>
        <dbReference type="Proteomes" id="UP000824225"/>
    </source>
</evidence>
<feature type="domain" description="DUF2157" evidence="3">
    <location>
        <begin position="20"/>
        <end position="132"/>
    </location>
</feature>
<feature type="domain" description="DUF4401" evidence="4">
    <location>
        <begin position="340"/>
        <end position="654"/>
    </location>
</feature>
<evidence type="ECO:0000256" key="1">
    <source>
        <dbReference type="SAM" id="MobiDB-lite"/>
    </source>
</evidence>
<organism evidence="5 6">
    <name type="scientific">Candidatus Mailhella merdigallinarum</name>
    <dbReference type="NCBI Taxonomy" id="2838658"/>
    <lineage>
        <taxon>Bacteria</taxon>
        <taxon>Pseudomonadati</taxon>
        <taxon>Thermodesulfobacteriota</taxon>
        <taxon>Desulfovibrionia</taxon>
        <taxon>Desulfovibrionales</taxon>
        <taxon>Desulfovibrionaceae</taxon>
        <taxon>Mailhella</taxon>
    </lineage>
</organism>
<feature type="transmembrane region" description="Helical" evidence="2">
    <location>
        <begin position="160"/>
        <end position="182"/>
    </location>
</feature>
<accession>A0A9D2KNG0</accession>
<proteinExistence type="predicted"/>
<dbReference type="InterPro" id="IPR025513">
    <property type="entry name" value="DUF4401"/>
</dbReference>
<evidence type="ECO:0000313" key="5">
    <source>
        <dbReference type="EMBL" id="HJA09558.1"/>
    </source>
</evidence>
<feature type="transmembrane region" description="Helical" evidence="2">
    <location>
        <begin position="544"/>
        <end position="563"/>
    </location>
</feature>
<keyword evidence="2" id="KW-0472">Membrane</keyword>
<dbReference type="EMBL" id="DXAN01000032">
    <property type="protein sequence ID" value="HJA09558.1"/>
    <property type="molecule type" value="Genomic_DNA"/>
</dbReference>
<feature type="transmembrane region" description="Helical" evidence="2">
    <location>
        <begin position="341"/>
        <end position="362"/>
    </location>
</feature>
<dbReference type="Pfam" id="PF09925">
    <property type="entry name" value="DUF2157"/>
    <property type="match status" value="1"/>
</dbReference>
<evidence type="ECO:0000259" key="3">
    <source>
        <dbReference type="Pfam" id="PF09925"/>
    </source>
</evidence>
<keyword evidence="2" id="KW-1133">Transmembrane helix</keyword>
<feature type="region of interest" description="Disordered" evidence="1">
    <location>
        <begin position="308"/>
        <end position="333"/>
    </location>
</feature>
<dbReference type="AlphaFoldDB" id="A0A9D2KNG0"/>
<feature type="transmembrane region" description="Helical" evidence="2">
    <location>
        <begin position="418"/>
        <end position="435"/>
    </location>
</feature>
<feature type="compositionally biased region" description="Basic and acidic residues" evidence="1">
    <location>
        <begin position="828"/>
        <end position="846"/>
    </location>
</feature>
<feature type="transmembrane region" description="Helical" evidence="2">
    <location>
        <begin position="639"/>
        <end position="659"/>
    </location>
</feature>
<dbReference type="InterPro" id="IPR018677">
    <property type="entry name" value="DUF2157"/>
</dbReference>
<feature type="transmembrane region" description="Helical" evidence="2">
    <location>
        <begin position="252"/>
        <end position="270"/>
    </location>
</feature>
<comment type="caution">
    <text evidence="5">The sequence shown here is derived from an EMBL/GenBank/DDBJ whole genome shotgun (WGS) entry which is preliminary data.</text>
</comment>
<dbReference type="InterPro" id="IPR025833">
    <property type="entry name" value="GDYXXLXY"/>
</dbReference>
<feature type="transmembrane region" description="Helical" evidence="2">
    <location>
        <begin position="226"/>
        <end position="245"/>
    </location>
</feature>
<feature type="transmembrane region" description="Helical" evidence="2">
    <location>
        <begin position="506"/>
        <end position="524"/>
    </location>
</feature>